<evidence type="ECO:0000313" key="2">
    <source>
        <dbReference type="Proteomes" id="UP000237105"/>
    </source>
</evidence>
<protein>
    <submittedName>
        <fullName evidence="1">Uncharacterized protein</fullName>
    </submittedName>
</protein>
<name>A0A2P5BD90_PARAD</name>
<dbReference type="AlphaFoldDB" id="A0A2P5BD90"/>
<comment type="caution">
    <text evidence="1">The sequence shown here is derived from an EMBL/GenBank/DDBJ whole genome shotgun (WGS) entry which is preliminary data.</text>
</comment>
<dbReference type="EMBL" id="JXTB01000306">
    <property type="protein sequence ID" value="PON46754.1"/>
    <property type="molecule type" value="Genomic_DNA"/>
</dbReference>
<gene>
    <name evidence="1" type="ORF">PanWU01x14_249470</name>
</gene>
<evidence type="ECO:0000313" key="1">
    <source>
        <dbReference type="EMBL" id="PON46754.1"/>
    </source>
</evidence>
<accession>A0A2P5BD90</accession>
<dbReference type="OrthoDB" id="10537006at2759"/>
<dbReference type="Proteomes" id="UP000237105">
    <property type="component" value="Unassembled WGS sequence"/>
</dbReference>
<keyword evidence="2" id="KW-1185">Reference proteome</keyword>
<proteinExistence type="predicted"/>
<organism evidence="1 2">
    <name type="scientific">Parasponia andersonii</name>
    <name type="common">Sponia andersonii</name>
    <dbReference type="NCBI Taxonomy" id="3476"/>
    <lineage>
        <taxon>Eukaryota</taxon>
        <taxon>Viridiplantae</taxon>
        <taxon>Streptophyta</taxon>
        <taxon>Embryophyta</taxon>
        <taxon>Tracheophyta</taxon>
        <taxon>Spermatophyta</taxon>
        <taxon>Magnoliopsida</taxon>
        <taxon>eudicotyledons</taxon>
        <taxon>Gunneridae</taxon>
        <taxon>Pentapetalae</taxon>
        <taxon>rosids</taxon>
        <taxon>fabids</taxon>
        <taxon>Rosales</taxon>
        <taxon>Cannabaceae</taxon>
        <taxon>Parasponia</taxon>
    </lineage>
</organism>
<reference evidence="2" key="1">
    <citation type="submission" date="2016-06" db="EMBL/GenBank/DDBJ databases">
        <title>Parallel loss of symbiosis genes in relatives of nitrogen-fixing non-legume Parasponia.</title>
        <authorList>
            <person name="Van Velzen R."/>
            <person name="Holmer R."/>
            <person name="Bu F."/>
            <person name="Rutten L."/>
            <person name="Van Zeijl A."/>
            <person name="Liu W."/>
            <person name="Santuari L."/>
            <person name="Cao Q."/>
            <person name="Sharma T."/>
            <person name="Shen D."/>
            <person name="Roswanjaya Y."/>
            <person name="Wardhani T."/>
            <person name="Kalhor M.S."/>
            <person name="Jansen J."/>
            <person name="Van den Hoogen J."/>
            <person name="Gungor B."/>
            <person name="Hartog M."/>
            <person name="Hontelez J."/>
            <person name="Verver J."/>
            <person name="Yang W.-C."/>
            <person name="Schijlen E."/>
            <person name="Repin R."/>
            <person name="Schilthuizen M."/>
            <person name="Schranz E."/>
            <person name="Heidstra R."/>
            <person name="Miyata K."/>
            <person name="Fedorova E."/>
            <person name="Kohlen W."/>
            <person name="Bisseling T."/>
            <person name="Smit S."/>
            <person name="Geurts R."/>
        </authorList>
    </citation>
    <scope>NUCLEOTIDE SEQUENCE [LARGE SCALE GENOMIC DNA]</scope>
    <source>
        <strain evidence="2">cv. WU1-14</strain>
    </source>
</reference>
<sequence length="109" mass="12579">MNTEVISNPKIEEVEKVQVGFNIGRSSVPLWVVDDRVGRCKHHERLQIATSLHDFSDCLSRRRGPMTIGIASLVTWEELGRSSWPESTPLLEFWTKPERCKKRSFEGLR</sequence>